<dbReference type="Proteomes" id="UP000615455">
    <property type="component" value="Unassembled WGS sequence"/>
</dbReference>
<sequence length="332" mass="37432">MRYESVFRTAPGSLNHTTNAYYSGGRDKDGIPTNMFGQNAWLMPIRPGSYPGQVATVPHNGYSFQFDFKTIGNYWDKGEGMRIDPTFWFVPRSGGTSEPVDLYYDTSGASNKMIRVGSVVDKQIYSRVYRLPDPLRNINDTDIQNAASYEYTNILTASQQSQTPWPKFYTQFLSRKITTATGYDIEILPYKSRTIVGPPRVVPPVVDPTVALRSVQHWYGEYNLPIAPHILPKGTDVLALANRYGGSLDGHESEFLTKGYIVVNFGIYALKHNDQETRILGYNSPNANMWAIEGQIASDQDYLGHTFQFRSGDIILFESDFSVRNDFQGQGH</sequence>
<protein>
    <recommendedName>
        <fullName evidence="3">DUF5704 domain-containing protein</fullName>
    </recommendedName>
</protein>
<organism evidence="1 2">
    <name type="scientific">Paenibacillus marchantiophytorum</name>
    <dbReference type="NCBI Taxonomy" id="1619310"/>
    <lineage>
        <taxon>Bacteria</taxon>
        <taxon>Bacillati</taxon>
        <taxon>Bacillota</taxon>
        <taxon>Bacilli</taxon>
        <taxon>Bacillales</taxon>
        <taxon>Paenibacillaceae</taxon>
        <taxon>Paenibacillus</taxon>
    </lineage>
</organism>
<keyword evidence="2" id="KW-1185">Reference proteome</keyword>
<gene>
    <name evidence="1" type="ORF">GCM10008018_72200</name>
</gene>
<accession>A0ABQ1FIX5</accession>
<evidence type="ECO:0000313" key="1">
    <source>
        <dbReference type="EMBL" id="GGA17549.1"/>
    </source>
</evidence>
<evidence type="ECO:0000313" key="2">
    <source>
        <dbReference type="Proteomes" id="UP000615455"/>
    </source>
</evidence>
<dbReference type="EMBL" id="BMHE01000096">
    <property type="protein sequence ID" value="GGA17549.1"/>
    <property type="molecule type" value="Genomic_DNA"/>
</dbReference>
<comment type="caution">
    <text evidence="1">The sequence shown here is derived from an EMBL/GenBank/DDBJ whole genome shotgun (WGS) entry which is preliminary data.</text>
</comment>
<evidence type="ECO:0008006" key="3">
    <source>
        <dbReference type="Google" id="ProtNLM"/>
    </source>
</evidence>
<proteinExistence type="predicted"/>
<reference evidence="2" key="1">
    <citation type="journal article" date="2019" name="Int. J. Syst. Evol. Microbiol.">
        <title>The Global Catalogue of Microorganisms (GCM) 10K type strain sequencing project: providing services to taxonomists for standard genome sequencing and annotation.</title>
        <authorList>
            <consortium name="The Broad Institute Genomics Platform"/>
            <consortium name="The Broad Institute Genome Sequencing Center for Infectious Disease"/>
            <person name="Wu L."/>
            <person name="Ma J."/>
        </authorList>
    </citation>
    <scope>NUCLEOTIDE SEQUENCE [LARGE SCALE GENOMIC DNA]</scope>
    <source>
        <strain evidence="2">CGMCC 1.15043</strain>
    </source>
</reference>
<name>A0ABQ1FIX5_9BACL</name>